<dbReference type="PATRIC" id="fig|665952.3.peg.2300"/>
<organism evidence="10 11">
    <name type="scientific">Bacillus smithii 7_3_47FAA</name>
    <dbReference type="NCBI Taxonomy" id="665952"/>
    <lineage>
        <taxon>Bacteria</taxon>
        <taxon>Bacillati</taxon>
        <taxon>Bacillota</taxon>
        <taxon>Bacilli</taxon>
        <taxon>Bacillales</taxon>
        <taxon>Bacillaceae</taxon>
        <taxon>Bacillus</taxon>
    </lineage>
</organism>
<dbReference type="Pfam" id="PF03799">
    <property type="entry name" value="FtsQ_DivIB_C"/>
    <property type="match status" value="1"/>
</dbReference>
<dbReference type="HOGENOM" id="CLU_046278_2_1_9"/>
<dbReference type="GO" id="GO:0032153">
    <property type="term" value="C:cell division site"/>
    <property type="evidence" value="ECO:0007669"/>
    <property type="project" value="UniProtKB-UniRule"/>
</dbReference>
<comment type="function">
    <text evidence="8">Cell division protein that may be involved in stabilizing or promoting the assembly of the division complex.</text>
</comment>
<keyword evidence="11" id="KW-1185">Reference proteome</keyword>
<dbReference type="PANTHER" id="PTHR37820:SF1">
    <property type="entry name" value="CELL DIVISION PROTEIN FTSQ"/>
    <property type="match status" value="1"/>
</dbReference>
<evidence type="ECO:0000256" key="7">
    <source>
        <dbReference type="ARBA" id="ARBA00023306"/>
    </source>
</evidence>
<sequence>MLLVSVQQHQGGNGVENGKIVSLEDRIPRLTEYRKRKANRRLILLLFLFFLLVLSVVYFLSPISHVKEVIVSGNHVLKTKDIIKWSNIENGMSIWKLNKDDVEKRLKKIPEIKSPDISVRFPNRVHIKIKEMKQIGYLANGDTYEPVLENGRVIKEKTVKIPKQLPILFDFKKDDVLKEMVKSLNELPVEIVNSISEIHYTPKKTDRYHITLYMNDGYEVRATLETFSKKMVYYPSIVSQLDPKVKGVIDLEVGTFFQSYKGEKKQNNR</sequence>
<proteinExistence type="inferred from homology"/>
<dbReference type="HAMAP" id="MF_00912">
    <property type="entry name" value="DivIB"/>
    <property type="match status" value="1"/>
</dbReference>
<evidence type="ECO:0000256" key="8">
    <source>
        <dbReference type="HAMAP-Rule" id="MF_00912"/>
    </source>
</evidence>
<evidence type="ECO:0000259" key="9">
    <source>
        <dbReference type="PROSITE" id="PS51779"/>
    </source>
</evidence>
<dbReference type="InterPro" id="IPR050487">
    <property type="entry name" value="FtsQ_DivIB"/>
</dbReference>
<keyword evidence="3 8" id="KW-0132">Cell division</keyword>
<comment type="subcellular location">
    <subcellularLocation>
        <location evidence="8">Cell membrane</location>
        <topology evidence="8">Single-pass type II membrane protein</topology>
    </subcellularLocation>
    <subcellularLocation>
        <location evidence="1">Membrane</location>
    </subcellularLocation>
    <text evidence="8">Localizes to the division septum.</text>
</comment>
<dbReference type="Pfam" id="PF08478">
    <property type="entry name" value="POTRA_1"/>
    <property type="match status" value="1"/>
</dbReference>
<dbReference type="Gene3D" id="3.40.50.10960">
    <property type="match status" value="1"/>
</dbReference>
<evidence type="ECO:0000313" key="11">
    <source>
        <dbReference type="Proteomes" id="UP000011747"/>
    </source>
</evidence>
<dbReference type="PROSITE" id="PS51779">
    <property type="entry name" value="POTRA"/>
    <property type="match status" value="1"/>
</dbReference>
<accession>G9QMI0</accession>
<dbReference type="InterPro" id="IPR013685">
    <property type="entry name" value="POTRA_FtsQ_type"/>
</dbReference>
<dbReference type="Gene3D" id="3.10.20.310">
    <property type="entry name" value="membrane protein fhac"/>
    <property type="match status" value="1"/>
</dbReference>
<feature type="domain" description="POTRA" evidence="9">
    <location>
        <begin position="64"/>
        <end position="132"/>
    </location>
</feature>
<dbReference type="InterPro" id="IPR026580">
    <property type="entry name" value="DivIB"/>
</dbReference>
<dbReference type="AlphaFoldDB" id="G9QMI0"/>
<protein>
    <recommendedName>
        <fullName evidence="8">Cell division protein DivIB</fullName>
    </recommendedName>
</protein>
<dbReference type="GO" id="GO:0005886">
    <property type="term" value="C:plasma membrane"/>
    <property type="evidence" value="ECO:0007669"/>
    <property type="project" value="UniProtKB-SubCell"/>
</dbReference>
<comment type="caution">
    <text evidence="10">The sequence shown here is derived from an EMBL/GenBank/DDBJ whole genome shotgun (WGS) entry which is preliminary data.</text>
</comment>
<keyword evidence="4 8" id="KW-0812">Transmembrane</keyword>
<evidence type="ECO:0000256" key="4">
    <source>
        <dbReference type="ARBA" id="ARBA00022692"/>
    </source>
</evidence>
<evidence type="ECO:0000256" key="1">
    <source>
        <dbReference type="ARBA" id="ARBA00004370"/>
    </source>
</evidence>
<evidence type="ECO:0000313" key="10">
    <source>
        <dbReference type="EMBL" id="EHL76801.1"/>
    </source>
</evidence>
<dbReference type="Proteomes" id="UP000011747">
    <property type="component" value="Unassembled WGS sequence"/>
</dbReference>
<gene>
    <name evidence="8" type="primary">divIB</name>
    <name evidence="10" type="ORF">HMPREF1015_00747</name>
</gene>
<reference evidence="10 11" key="1">
    <citation type="submission" date="2011-09" db="EMBL/GenBank/DDBJ databases">
        <title>The Genome Sequence of Bacillus smithii 7_3_47FAA.</title>
        <authorList>
            <consortium name="The Broad Institute Genome Sequencing Platform"/>
            <person name="Earl A."/>
            <person name="Ward D."/>
            <person name="Feldgarden M."/>
            <person name="Gevers D."/>
            <person name="Daigneault M."/>
            <person name="Strauss J."/>
            <person name="Allen-Vercoe E."/>
            <person name="Young S.K."/>
            <person name="Zeng Q."/>
            <person name="Gargeya S."/>
            <person name="Fitzgerald M."/>
            <person name="Haas B."/>
            <person name="Abouelleil A."/>
            <person name="Alvarado L."/>
            <person name="Arachchi H.M."/>
            <person name="Berlin A."/>
            <person name="Brown A."/>
            <person name="Chapman S.B."/>
            <person name="Chen Z."/>
            <person name="Dunbar C."/>
            <person name="Freedman E."/>
            <person name="Gearin G."/>
            <person name="Goldberg J."/>
            <person name="Griggs A."/>
            <person name="Gujja S."/>
            <person name="Heiman D."/>
            <person name="Howarth C."/>
            <person name="Larson L."/>
            <person name="Lui A."/>
            <person name="MacDonald P.J.P."/>
            <person name="Montmayeur A."/>
            <person name="Murphy C."/>
            <person name="Neiman D."/>
            <person name="Pearson M."/>
            <person name="Priest M."/>
            <person name="Roberts A."/>
            <person name="Saif S."/>
            <person name="Shea T."/>
            <person name="Shenoy N."/>
            <person name="Sisk P."/>
            <person name="Stolte C."/>
            <person name="Sykes S."/>
            <person name="Wortman J."/>
            <person name="Nusbaum C."/>
            <person name="Birren B."/>
        </authorList>
    </citation>
    <scope>NUCLEOTIDE SEQUENCE [LARGE SCALE GENOMIC DNA]</scope>
    <source>
        <strain evidence="10 11">7_3_47FAA</strain>
    </source>
</reference>
<keyword evidence="5 8" id="KW-1133">Transmembrane helix</keyword>
<dbReference type="EMBL" id="ACWF01000120">
    <property type="protein sequence ID" value="EHL76801.1"/>
    <property type="molecule type" value="Genomic_DNA"/>
</dbReference>
<keyword evidence="7 8" id="KW-0131">Cell cycle</keyword>
<name>G9QMI0_9BACI</name>
<comment type="similarity">
    <text evidence="8">Belongs to the FtsQ/DivIB family. DivIB subfamily.</text>
</comment>
<keyword evidence="2 8" id="KW-1003">Cell membrane</keyword>
<keyword evidence="6 8" id="KW-0472">Membrane</keyword>
<evidence type="ECO:0000256" key="5">
    <source>
        <dbReference type="ARBA" id="ARBA00022989"/>
    </source>
</evidence>
<dbReference type="InterPro" id="IPR005548">
    <property type="entry name" value="Cell_div_FtsQ/DivIB_C"/>
</dbReference>
<evidence type="ECO:0000256" key="6">
    <source>
        <dbReference type="ARBA" id="ARBA00023136"/>
    </source>
</evidence>
<feature type="transmembrane region" description="Helical" evidence="8">
    <location>
        <begin position="42"/>
        <end position="60"/>
    </location>
</feature>
<evidence type="ECO:0000256" key="3">
    <source>
        <dbReference type="ARBA" id="ARBA00022618"/>
    </source>
</evidence>
<dbReference type="GO" id="GO:0043093">
    <property type="term" value="P:FtsZ-dependent cytokinesis"/>
    <property type="evidence" value="ECO:0007669"/>
    <property type="project" value="UniProtKB-UniRule"/>
</dbReference>
<dbReference type="PANTHER" id="PTHR37820">
    <property type="entry name" value="CELL DIVISION PROTEIN DIVIB"/>
    <property type="match status" value="1"/>
</dbReference>
<evidence type="ECO:0000256" key="2">
    <source>
        <dbReference type="ARBA" id="ARBA00022475"/>
    </source>
</evidence>
<dbReference type="InterPro" id="IPR034746">
    <property type="entry name" value="POTRA"/>
</dbReference>